<evidence type="ECO:0000313" key="1">
    <source>
        <dbReference type="EMBL" id="KAK5840252.1"/>
    </source>
</evidence>
<reference evidence="1 2" key="1">
    <citation type="submission" date="2023-03" db="EMBL/GenBank/DDBJ databases">
        <title>WGS of Gossypium arboreum.</title>
        <authorList>
            <person name="Yu D."/>
        </authorList>
    </citation>
    <scope>NUCLEOTIDE SEQUENCE [LARGE SCALE GENOMIC DNA]</scope>
    <source>
        <tissue evidence="1">Leaf</tissue>
    </source>
</reference>
<protein>
    <submittedName>
        <fullName evidence="1">Uncharacterized protein</fullName>
    </submittedName>
</protein>
<sequence>MVCCEILYLGSNGIRNGNCRIGVGKAQPTKTNPVLIDPATIEKETKEVEEETEKTKSISIAIDCEEEDEANPTHAPLVDNTAAIPPPFTESMTEQDHEINQIIEEITKSDDEQEDVLLQSLKMKMHYKHNTRKSTRRTE</sequence>
<organism evidence="1 2">
    <name type="scientific">Gossypium arboreum</name>
    <name type="common">Tree cotton</name>
    <name type="synonym">Gossypium nanking</name>
    <dbReference type="NCBI Taxonomy" id="29729"/>
    <lineage>
        <taxon>Eukaryota</taxon>
        <taxon>Viridiplantae</taxon>
        <taxon>Streptophyta</taxon>
        <taxon>Embryophyta</taxon>
        <taxon>Tracheophyta</taxon>
        <taxon>Spermatophyta</taxon>
        <taxon>Magnoliopsida</taxon>
        <taxon>eudicotyledons</taxon>
        <taxon>Gunneridae</taxon>
        <taxon>Pentapetalae</taxon>
        <taxon>rosids</taxon>
        <taxon>malvids</taxon>
        <taxon>Malvales</taxon>
        <taxon>Malvaceae</taxon>
        <taxon>Malvoideae</taxon>
        <taxon>Gossypium</taxon>
    </lineage>
</organism>
<proteinExistence type="predicted"/>
<gene>
    <name evidence="1" type="ORF">PVK06_009141</name>
</gene>
<evidence type="ECO:0000313" key="2">
    <source>
        <dbReference type="Proteomes" id="UP001358586"/>
    </source>
</evidence>
<dbReference type="EMBL" id="JARKNE010000003">
    <property type="protein sequence ID" value="KAK5840252.1"/>
    <property type="molecule type" value="Genomic_DNA"/>
</dbReference>
<comment type="caution">
    <text evidence="1">The sequence shown here is derived from an EMBL/GenBank/DDBJ whole genome shotgun (WGS) entry which is preliminary data.</text>
</comment>
<accession>A0ABR0QLN6</accession>
<name>A0ABR0QLN6_GOSAR</name>
<dbReference type="Proteomes" id="UP001358586">
    <property type="component" value="Chromosome 3"/>
</dbReference>
<keyword evidence="2" id="KW-1185">Reference proteome</keyword>